<dbReference type="PROSITE" id="PS50055">
    <property type="entry name" value="TYR_PHOSPHATASE_PTP"/>
    <property type="match status" value="2"/>
</dbReference>
<dbReference type="PROSITE" id="PS50056">
    <property type="entry name" value="TYR_PHOSPHATASE_2"/>
    <property type="match status" value="1"/>
</dbReference>
<proteinExistence type="predicted"/>
<dbReference type="InterPro" id="IPR029021">
    <property type="entry name" value="Prot-tyrosine_phosphatase-like"/>
</dbReference>
<dbReference type="SMART" id="SM00404">
    <property type="entry name" value="PTPc_motif"/>
    <property type="match status" value="1"/>
</dbReference>
<keyword evidence="3" id="KW-0675">Receptor</keyword>
<dbReference type="SUPFAM" id="SSF52799">
    <property type="entry name" value="(Phosphotyrosine protein) phosphatases II"/>
    <property type="match status" value="2"/>
</dbReference>
<feature type="domain" description="Tyrosine-protein phosphatase" evidence="1">
    <location>
        <begin position="594"/>
        <end position="808"/>
    </location>
</feature>
<dbReference type="PROSITE" id="PS00383">
    <property type="entry name" value="TYR_PHOSPHATASE_1"/>
    <property type="match status" value="1"/>
</dbReference>
<dbReference type="EMBL" id="WVUK01000052">
    <property type="protein sequence ID" value="KAF7494640.1"/>
    <property type="molecule type" value="Genomic_DNA"/>
</dbReference>
<dbReference type="PANTHER" id="PTHR19134">
    <property type="entry name" value="RECEPTOR-TYPE TYROSINE-PROTEIN PHOSPHATASE"/>
    <property type="match status" value="1"/>
</dbReference>
<dbReference type="InterPro" id="IPR000242">
    <property type="entry name" value="PTP_cat"/>
</dbReference>
<evidence type="ECO:0000313" key="4">
    <source>
        <dbReference type="EnsemblMetazoa" id="KAF7494640.1"/>
    </source>
</evidence>
<dbReference type="OrthoDB" id="6507014at2759"/>
<dbReference type="FunFam" id="3.90.190.10:FF:000062">
    <property type="entry name" value="Receptor-type tyrosine-protein phosphatase kappa"/>
    <property type="match status" value="1"/>
</dbReference>
<dbReference type="InterPro" id="IPR016130">
    <property type="entry name" value="Tyr_Pase_AS"/>
</dbReference>
<name>A0A834VGA9_SARSC</name>
<evidence type="ECO:0000259" key="1">
    <source>
        <dbReference type="PROSITE" id="PS50055"/>
    </source>
</evidence>
<dbReference type="InterPro" id="IPR000387">
    <property type="entry name" value="Tyr_Pase_dom"/>
</dbReference>
<evidence type="ECO:0000313" key="5">
    <source>
        <dbReference type="Proteomes" id="UP000070412"/>
    </source>
</evidence>
<reference evidence="3" key="2">
    <citation type="submission" date="2020-01" db="EMBL/GenBank/DDBJ databases">
        <authorList>
            <person name="Korhonen P.K.K."/>
            <person name="Guangxu M.G."/>
            <person name="Wang T.W."/>
            <person name="Stroehlein A.J.S."/>
            <person name="Young N.D."/>
            <person name="Ang C.-S.A."/>
            <person name="Fernando D.W.F."/>
            <person name="Lu H.L."/>
            <person name="Taylor S.T."/>
            <person name="Ehtesham M.E.M."/>
            <person name="Najaraj S.H.N."/>
            <person name="Harsha G.H.G."/>
            <person name="Madugundu A.M."/>
            <person name="Renuse S.R."/>
            <person name="Holt D.H."/>
            <person name="Pandey A.P."/>
            <person name="Papenfuss A.P."/>
            <person name="Gasser R.B.G."/>
            <person name="Fischer K.F."/>
        </authorList>
    </citation>
    <scope>NUCLEOTIDE SEQUENCE</scope>
    <source>
        <strain evidence="3">SSS_KF_BRIS2020</strain>
    </source>
</reference>
<evidence type="ECO:0000313" key="3">
    <source>
        <dbReference type="EMBL" id="KAF7494640.1"/>
    </source>
</evidence>
<feature type="domain" description="Tyrosine specific protein phosphatases" evidence="2">
    <location>
        <begin position="478"/>
        <end position="553"/>
    </location>
</feature>
<dbReference type="EnsemblMetazoa" id="SSS_9132s_mrna">
    <property type="protein sequence ID" value="KAF7494640.1"/>
    <property type="gene ID" value="SSS_9132"/>
</dbReference>
<dbReference type="SMART" id="SM00194">
    <property type="entry name" value="PTPc"/>
    <property type="match status" value="2"/>
</dbReference>
<dbReference type="CDD" id="cd00047">
    <property type="entry name" value="PTPc"/>
    <property type="match status" value="1"/>
</dbReference>
<gene>
    <name evidence="3" type="ORF">SSS_9132</name>
</gene>
<dbReference type="GO" id="GO:0004725">
    <property type="term" value="F:protein tyrosine phosphatase activity"/>
    <property type="evidence" value="ECO:0007669"/>
    <property type="project" value="InterPro"/>
</dbReference>
<dbReference type="InterPro" id="IPR003595">
    <property type="entry name" value="Tyr_Pase_cat"/>
</dbReference>
<evidence type="ECO:0000259" key="2">
    <source>
        <dbReference type="PROSITE" id="PS50056"/>
    </source>
</evidence>
<dbReference type="PRINTS" id="PR00700">
    <property type="entry name" value="PRTYPHPHTASE"/>
</dbReference>
<feature type="domain" description="Tyrosine-protein phosphatase" evidence="1">
    <location>
        <begin position="297"/>
        <end position="562"/>
    </location>
</feature>
<dbReference type="Proteomes" id="UP000070412">
    <property type="component" value="Unassembled WGS sequence"/>
</dbReference>
<dbReference type="InterPro" id="IPR050348">
    <property type="entry name" value="Protein-Tyr_Phosphatase"/>
</dbReference>
<reference evidence="4" key="3">
    <citation type="submission" date="2022-06" db="UniProtKB">
        <authorList>
            <consortium name="EnsemblMetazoa"/>
        </authorList>
    </citation>
    <scope>IDENTIFICATION</scope>
</reference>
<dbReference type="PANTHER" id="PTHR19134:SF561">
    <property type="entry name" value="PROTEIN TYROSINE PHOSPHATASE 36E, ISOFORM A"/>
    <property type="match status" value="1"/>
</dbReference>
<protein>
    <submittedName>
        <fullName evidence="3">Receptor-type tyrosine-protein phosphatase kappa</fullName>
    </submittedName>
</protein>
<keyword evidence="5" id="KW-1185">Reference proteome</keyword>
<accession>A0A834VGA9</accession>
<dbReference type="Pfam" id="PF00102">
    <property type="entry name" value="Y_phosphatase"/>
    <property type="match status" value="2"/>
</dbReference>
<reference evidence="5" key="1">
    <citation type="journal article" date="2020" name="PLoS Negl. Trop. Dis.">
        <title>High-quality nuclear genome for Sarcoptes scabiei-A critical resource for a neglected parasite.</title>
        <authorList>
            <person name="Korhonen P.K."/>
            <person name="Gasser R.B."/>
            <person name="Ma G."/>
            <person name="Wang T."/>
            <person name="Stroehlein A.J."/>
            <person name="Young N.D."/>
            <person name="Ang C.S."/>
            <person name="Fernando D.D."/>
            <person name="Lu H.C."/>
            <person name="Taylor S."/>
            <person name="Reynolds S.L."/>
            <person name="Mofiz E."/>
            <person name="Najaraj S.H."/>
            <person name="Gowda H."/>
            <person name="Madugundu A."/>
            <person name="Renuse S."/>
            <person name="Holt D."/>
            <person name="Pandey A."/>
            <person name="Papenfuss A.T."/>
            <person name="Fischer K."/>
        </authorList>
    </citation>
    <scope>NUCLEOTIDE SEQUENCE [LARGE SCALE GENOMIC DNA]</scope>
</reference>
<dbReference type="Gene3D" id="3.90.190.10">
    <property type="entry name" value="Protein tyrosine phosphatase superfamily"/>
    <property type="match status" value="2"/>
</dbReference>
<sequence>MKKHCQMTSERRRISNVNFLQNSLFDNNKNQIENNEKEDDDGSKQAIKRSILKPAEKSTSINDEIEFRTPMSSKISQPDLIQISDDGNAAGMLFDQSHHSFSDRSSPMRLEKNSIRNLENSQRFPLLSVNEHPLIARTLLTMPNRRSHSIHVFDFSGSDPSYSIDMRSKDSSVRYGSMGTTATNSSSNRRQTIHRFARTPEDFYIPKESWLASVYLKLPKSKKFCRFQLKLLNLPLFASTVRYLEETATGEDKESVRNNSFLYTVFKQFVPHNRILIQTLSKHVNRLRKYEILAIIEFNFLSSSSSGVKRSSSITKHSHRKENLEKITNLKFIPYDFNRVILNFDGEPQQSDYINASYIDSLLKPNAYIVAQGPNEMTIGNFWRMIWQQDIRVIVMLTKVYEFIRVMCQQYWPVKLNKAESFDDRFEVILVDEDQLADYICRTMKVRDRMNPSITRTIYQLHFYSWHVTACPYSDSILKFRRRVKMYQDQTSMQSTGPLLVHCSNGCGRSGTYVCLDANIDLAEEEGVVDIFNYSKTLRQSRMNMIENLEQYKFIYETIEEWYKCGKTWFHVSEITQQMNKKSIKNKLTNCNEYQREFEKLMEMTSKFSIGDCAGGHRLENRDKNRDVSIVPPDNFRPYLTSIQSNDQSDYINAVFVDGYTRPREYIVTEWPLKKTVSNLWSLIYDHDCNTVVVLGGIAKKNKSFADFWPKEYSSNRYGPIFTVEPIDHNCPPKINTWTFLLSKKLISLTELMAGIKAEPKTVKLFEFLAWPPNYKVPTSTNALVELIHMVERWRQRIGYGPVLVVSG</sequence>
<organism evidence="3">
    <name type="scientific">Sarcoptes scabiei</name>
    <name type="common">Itch mite</name>
    <name type="synonym">Acarus scabiei</name>
    <dbReference type="NCBI Taxonomy" id="52283"/>
    <lineage>
        <taxon>Eukaryota</taxon>
        <taxon>Metazoa</taxon>
        <taxon>Ecdysozoa</taxon>
        <taxon>Arthropoda</taxon>
        <taxon>Chelicerata</taxon>
        <taxon>Arachnida</taxon>
        <taxon>Acari</taxon>
        <taxon>Acariformes</taxon>
        <taxon>Sarcoptiformes</taxon>
        <taxon>Astigmata</taxon>
        <taxon>Psoroptidia</taxon>
        <taxon>Sarcoptoidea</taxon>
        <taxon>Sarcoptidae</taxon>
        <taxon>Sarcoptinae</taxon>
        <taxon>Sarcoptes</taxon>
    </lineage>
</organism>
<dbReference type="GO" id="GO:0048666">
    <property type="term" value="P:neuron development"/>
    <property type="evidence" value="ECO:0007669"/>
    <property type="project" value="UniProtKB-ARBA"/>
</dbReference>
<dbReference type="AlphaFoldDB" id="A0A834VGA9"/>